<keyword evidence="2" id="KW-1185">Reference proteome</keyword>
<comment type="caution">
    <text evidence="1">The sequence shown here is derived from an EMBL/GenBank/DDBJ whole genome shotgun (WGS) entry which is preliminary data.</text>
</comment>
<proteinExistence type="predicted"/>
<dbReference type="EMBL" id="ASSJ01000060">
    <property type="protein sequence ID" value="ERN40978.1"/>
    <property type="molecule type" value="Genomic_DNA"/>
</dbReference>
<dbReference type="Proteomes" id="UP000016960">
    <property type="component" value="Unassembled WGS sequence"/>
</dbReference>
<evidence type="ECO:0000313" key="2">
    <source>
        <dbReference type="Proteomes" id="UP000016960"/>
    </source>
</evidence>
<sequence>MQPKFGLREIRPPHKSGFSVRFRLTRILRGGVSTGTVKILPSARTFPTAGDSTAGDPSLLGSWQLLRQVIPAIANLQATDAIDERVQVRGRDRLLASCRYV</sequence>
<dbReference type="InParanoid" id="U5D8P6"/>
<organism evidence="1 2">
    <name type="scientific">Rubidibacter lacunae KORDI 51-2</name>
    <dbReference type="NCBI Taxonomy" id="582515"/>
    <lineage>
        <taxon>Bacteria</taxon>
        <taxon>Bacillati</taxon>
        <taxon>Cyanobacteriota</taxon>
        <taxon>Cyanophyceae</taxon>
        <taxon>Oscillatoriophycideae</taxon>
        <taxon>Chroococcales</taxon>
        <taxon>Aphanothecaceae</taxon>
        <taxon>Rubidibacter</taxon>
    </lineage>
</organism>
<accession>U5D8P6</accession>
<reference evidence="1 2" key="1">
    <citation type="submission" date="2013-05" db="EMBL/GenBank/DDBJ databases">
        <title>Draft genome sequence of Rubidibacter lacunae KORDI 51-2.</title>
        <authorList>
            <person name="Choi D.H."/>
            <person name="Noh J.H."/>
            <person name="Kwon K.-K."/>
            <person name="Lee J.-H."/>
            <person name="Ryu J.-Y."/>
        </authorList>
    </citation>
    <scope>NUCLEOTIDE SEQUENCE [LARGE SCALE GENOMIC DNA]</scope>
    <source>
        <strain evidence="1 2">KORDI 51-2</strain>
    </source>
</reference>
<name>U5D8P6_9CHRO</name>
<gene>
    <name evidence="1" type="ORF">KR51_00024830</name>
</gene>
<evidence type="ECO:0000313" key="1">
    <source>
        <dbReference type="EMBL" id="ERN40978.1"/>
    </source>
</evidence>
<dbReference type="AlphaFoldDB" id="U5D8P6"/>
<protein>
    <submittedName>
        <fullName evidence="1">Uncharacterized protein</fullName>
    </submittedName>
</protein>